<evidence type="ECO:0000256" key="3">
    <source>
        <dbReference type="SAM" id="SignalP"/>
    </source>
</evidence>
<keyword evidence="2" id="KW-1133">Transmembrane helix</keyword>
<protein>
    <recommendedName>
        <fullName evidence="4">Protein kinase domain-containing protein</fullName>
    </recommendedName>
</protein>
<keyword evidence="3" id="KW-0732">Signal</keyword>
<evidence type="ECO:0000259" key="4">
    <source>
        <dbReference type="PROSITE" id="PS50011"/>
    </source>
</evidence>
<dbReference type="Gene3D" id="3.30.200.20">
    <property type="entry name" value="Phosphorylase Kinase, domain 1"/>
    <property type="match status" value="1"/>
</dbReference>
<dbReference type="AlphaFoldDB" id="A0AAV0BY09"/>
<proteinExistence type="predicted"/>
<dbReference type="InterPro" id="IPR000719">
    <property type="entry name" value="Prot_kinase_dom"/>
</dbReference>
<dbReference type="PROSITE" id="PS50011">
    <property type="entry name" value="PROTEIN_KINASE_DOM"/>
    <property type="match status" value="1"/>
</dbReference>
<dbReference type="Pfam" id="PF00069">
    <property type="entry name" value="Pkinase"/>
    <property type="match status" value="1"/>
</dbReference>
<comment type="caution">
    <text evidence="5">The sequence shown here is derived from an EMBL/GenBank/DDBJ whole genome shotgun (WGS) entry which is preliminary data.</text>
</comment>
<dbReference type="EMBL" id="CAMAPF010000004">
    <property type="protein sequence ID" value="CAH9052096.1"/>
    <property type="molecule type" value="Genomic_DNA"/>
</dbReference>
<keyword evidence="6" id="KW-1185">Reference proteome</keyword>
<dbReference type="GO" id="GO:0016020">
    <property type="term" value="C:membrane"/>
    <property type="evidence" value="ECO:0007669"/>
    <property type="project" value="UniProtKB-SubCell"/>
</dbReference>
<accession>A0AAV0BY09</accession>
<dbReference type="InterPro" id="IPR011009">
    <property type="entry name" value="Kinase-like_dom_sf"/>
</dbReference>
<feature type="chain" id="PRO_5043661910" description="Protein kinase domain-containing protein" evidence="3">
    <location>
        <begin position="29"/>
        <end position="394"/>
    </location>
</feature>
<reference evidence="5" key="1">
    <citation type="submission" date="2022-07" db="EMBL/GenBank/DDBJ databases">
        <authorList>
            <person name="Macas J."/>
            <person name="Novak P."/>
            <person name="Neumann P."/>
        </authorList>
    </citation>
    <scope>NUCLEOTIDE SEQUENCE</scope>
</reference>
<feature type="domain" description="Protein kinase" evidence="4">
    <location>
        <begin position="108"/>
        <end position="394"/>
    </location>
</feature>
<feature type="signal peptide" evidence="3">
    <location>
        <begin position="1"/>
        <end position="28"/>
    </location>
</feature>
<comment type="subcellular location">
    <subcellularLocation>
        <location evidence="1">Membrane</location>
        <topology evidence="1">Single-pass type I membrane protein</topology>
    </subcellularLocation>
</comment>
<dbReference type="PANTHER" id="PTHR48006:SF100">
    <property type="entry name" value="LRR RECEPTOR-LIKE SERINE_THREONINE-KINASE-RELATED"/>
    <property type="match status" value="1"/>
</dbReference>
<dbReference type="GO" id="GO:0005524">
    <property type="term" value="F:ATP binding"/>
    <property type="evidence" value="ECO:0007669"/>
    <property type="project" value="InterPro"/>
</dbReference>
<dbReference type="PANTHER" id="PTHR48006">
    <property type="entry name" value="LEUCINE-RICH REPEAT-CONTAINING PROTEIN DDB_G0281931-RELATED"/>
    <property type="match status" value="1"/>
</dbReference>
<dbReference type="InterPro" id="IPR051824">
    <property type="entry name" value="LRR_Rcpt-Like_S/T_Kinase"/>
</dbReference>
<dbReference type="GO" id="GO:0004672">
    <property type="term" value="F:protein kinase activity"/>
    <property type="evidence" value="ECO:0007669"/>
    <property type="project" value="InterPro"/>
</dbReference>
<dbReference type="SUPFAM" id="SSF56112">
    <property type="entry name" value="Protein kinase-like (PK-like)"/>
    <property type="match status" value="1"/>
</dbReference>
<evidence type="ECO:0000313" key="5">
    <source>
        <dbReference type="EMBL" id="CAH9052096.1"/>
    </source>
</evidence>
<evidence type="ECO:0000256" key="1">
    <source>
        <dbReference type="ARBA" id="ARBA00004479"/>
    </source>
</evidence>
<dbReference type="Proteomes" id="UP001152523">
    <property type="component" value="Unassembled WGS sequence"/>
</dbReference>
<evidence type="ECO:0000256" key="2">
    <source>
        <dbReference type="SAM" id="Phobius"/>
    </source>
</evidence>
<feature type="transmembrane region" description="Helical" evidence="2">
    <location>
        <begin position="52"/>
        <end position="79"/>
    </location>
</feature>
<gene>
    <name evidence="5" type="ORF">CEPIT_LOCUS326</name>
</gene>
<evidence type="ECO:0000313" key="6">
    <source>
        <dbReference type="Proteomes" id="UP001152523"/>
    </source>
</evidence>
<organism evidence="5 6">
    <name type="scientific">Cuscuta epithymum</name>
    <dbReference type="NCBI Taxonomy" id="186058"/>
    <lineage>
        <taxon>Eukaryota</taxon>
        <taxon>Viridiplantae</taxon>
        <taxon>Streptophyta</taxon>
        <taxon>Embryophyta</taxon>
        <taxon>Tracheophyta</taxon>
        <taxon>Spermatophyta</taxon>
        <taxon>Magnoliopsida</taxon>
        <taxon>eudicotyledons</taxon>
        <taxon>Gunneridae</taxon>
        <taxon>Pentapetalae</taxon>
        <taxon>asterids</taxon>
        <taxon>lamiids</taxon>
        <taxon>Solanales</taxon>
        <taxon>Convolvulaceae</taxon>
        <taxon>Cuscuteae</taxon>
        <taxon>Cuscuta</taxon>
        <taxon>Cuscuta subgen. Cuscuta</taxon>
    </lineage>
</organism>
<name>A0AAV0BY09_9ASTE</name>
<sequence length="394" mass="44307">MKIPRSNSWGISVKLVFLLCFHITSVQCQSWVHKNSSSDPRASPQFKNRFERIMLSILLGILTGLVSALLFACLVRCFIRYISKPPILNGPVVFSPKIIPKSLQAALANEPELLSSSSNGKYYKAVLDNGLTVAVKLLETFESGGSPKIQQRKSVKRKVQRELELLAGLRHRNLMSLRAYVRESNRIFLVYDYFPSGSLEDVLRRVRENELNLKWEARLRIAVGIVKALQYLHLSCNPRFLHYNLKPSNVMLDGECEPRLADCGLAKIIPSFERVASIYSPPETNQISSRYTDKSDIFSFGVILAVLLTGRNPMDPFFNDASTGGSLGRWLHRLQEAGSAREALDPRILGEDMDEEEDEMLMAVKIAVVCLSDLPTDRPSSDELVSMLTQLNSF</sequence>
<keyword evidence="2" id="KW-0472">Membrane</keyword>
<dbReference type="Gene3D" id="1.10.510.10">
    <property type="entry name" value="Transferase(Phosphotransferase) domain 1"/>
    <property type="match status" value="1"/>
</dbReference>
<keyword evidence="2" id="KW-0812">Transmembrane</keyword>